<feature type="domain" description="Calcineurin-like phosphoesterase" evidence="3">
    <location>
        <begin position="6"/>
        <end position="205"/>
    </location>
</feature>
<dbReference type="SUPFAM" id="SSF55816">
    <property type="entry name" value="5'-nucleotidase (syn. UDP-sugar hydrolase), C-terminal domain"/>
    <property type="match status" value="1"/>
</dbReference>
<evidence type="ECO:0000313" key="6">
    <source>
        <dbReference type="Proteomes" id="UP000032512"/>
    </source>
</evidence>
<dbReference type="GO" id="GO:0000166">
    <property type="term" value="F:nucleotide binding"/>
    <property type="evidence" value="ECO:0007669"/>
    <property type="project" value="UniProtKB-KW"/>
</dbReference>
<evidence type="ECO:0000256" key="1">
    <source>
        <dbReference type="ARBA" id="ARBA00022729"/>
    </source>
</evidence>
<dbReference type="InterPro" id="IPR029052">
    <property type="entry name" value="Metallo-depent_PP-like"/>
</dbReference>
<dbReference type="PANTHER" id="PTHR11575:SF23">
    <property type="entry name" value="5-NUCLEOTIDASE FAMILY PROTEIN"/>
    <property type="match status" value="1"/>
</dbReference>
<keyword evidence="1" id="KW-0732">Signal</keyword>
<dbReference type="Gene3D" id="3.90.780.10">
    <property type="entry name" value="5'-Nucleotidase, C-terminal domain"/>
    <property type="match status" value="1"/>
</dbReference>
<dbReference type="InterPro" id="IPR036907">
    <property type="entry name" value="5'-Nucleotdase_C_sf"/>
</dbReference>
<dbReference type="Gene3D" id="3.60.21.10">
    <property type="match status" value="1"/>
</dbReference>
<sequence length="460" mass="52733">MEEIIHIYHTNDLHSHLEHWPRIHKLVTERRRWHVEEGDEVFVFDIGDHMDRWHPLSDATRGKANCRLLNEAGYDAGTIGNNEGITLPFEDLDSMYQEKEFEMLVANLYKQDGSRPAWAKPYQVYISKKGTRIGVIGVTVHFGRFYEQLGWKLTDPMEEVKNCVEEIKGESDIIILLSHLGIHDDERIASLFPEIDIILGGHTHHILHQGKEVGSSLLAGAGRFGYFAGHVTVKLDVDTKQILEKTAVLYEMMEEGLSDREKEKAAAFYKEGKELMSEQVTILPVELAADPMQHNELASLLVQALKEWCNADCAFMNAGMILKGLKQGEVTRFDLLEICPHPINPCTITMSGAELKEILLQTRDETWPHMQIKGFGFRGTVMGVMEYAGIEFRQKGNVPQVFINGELIAAKKQYLLAIPDMFTFGRFFPEIQRAEEKQYWLPEFLRHLLEWKLTNRKITI</sequence>
<dbReference type="GO" id="GO:0008768">
    <property type="term" value="F:UDP-sugar diphosphatase activity"/>
    <property type="evidence" value="ECO:0007669"/>
    <property type="project" value="TreeGrafter"/>
</dbReference>
<dbReference type="InterPro" id="IPR011240">
    <property type="entry name" value="Pesterase_YunD"/>
</dbReference>
<reference evidence="5 6" key="1">
    <citation type="submission" date="2015-01" db="EMBL/GenBank/DDBJ databases">
        <title>Draft genome sequences of the supercritical CO2 tolerant bacteria Bacillus subterraneus MITOT1 and Bacillus cereus MIT0214.</title>
        <authorList>
            <person name="Peet K.C."/>
            <person name="Thompson J.R."/>
        </authorList>
    </citation>
    <scope>NUCLEOTIDE SEQUENCE [LARGE SCALE GENOMIC DNA]</scope>
    <source>
        <strain evidence="5 6">MITOT1</strain>
    </source>
</reference>
<gene>
    <name evidence="5" type="ORF">UB32_03670</name>
</gene>
<protein>
    <submittedName>
        <fullName evidence="5">5'-nucleotidase</fullName>
    </submittedName>
</protein>
<keyword evidence="2" id="KW-0378">Hydrolase</keyword>
<dbReference type="PIRSF" id="PIRSF036361">
    <property type="entry name" value="YunD"/>
    <property type="match status" value="1"/>
</dbReference>
<dbReference type="OrthoDB" id="9793179at2"/>
<dbReference type="AlphaFoldDB" id="A0A0D6ZCN2"/>
<dbReference type="SUPFAM" id="SSF56300">
    <property type="entry name" value="Metallo-dependent phosphatases"/>
    <property type="match status" value="1"/>
</dbReference>
<dbReference type="InterPro" id="IPR006179">
    <property type="entry name" value="5_nucleotidase/apyrase"/>
</dbReference>
<dbReference type="PRINTS" id="PR01607">
    <property type="entry name" value="APYRASEFAMLY"/>
</dbReference>
<keyword evidence="2" id="KW-0547">Nucleotide-binding</keyword>
<dbReference type="PATRIC" id="fig|285983.3.peg.2766"/>
<keyword evidence="6" id="KW-1185">Reference proteome</keyword>
<dbReference type="GO" id="GO:0009166">
    <property type="term" value="P:nucleotide catabolic process"/>
    <property type="evidence" value="ECO:0007669"/>
    <property type="project" value="InterPro"/>
</dbReference>
<evidence type="ECO:0000259" key="3">
    <source>
        <dbReference type="Pfam" id="PF00149"/>
    </source>
</evidence>
<dbReference type="Pfam" id="PF00149">
    <property type="entry name" value="Metallophos"/>
    <property type="match status" value="1"/>
</dbReference>
<dbReference type="EMBL" id="JXIQ01000020">
    <property type="protein sequence ID" value="KIY23287.1"/>
    <property type="molecule type" value="Genomic_DNA"/>
</dbReference>
<dbReference type="GO" id="GO:0008253">
    <property type="term" value="F:5'-nucleotidase activity"/>
    <property type="evidence" value="ECO:0007669"/>
    <property type="project" value="TreeGrafter"/>
</dbReference>
<dbReference type="PANTHER" id="PTHR11575">
    <property type="entry name" value="5'-NUCLEOTIDASE-RELATED"/>
    <property type="match status" value="1"/>
</dbReference>
<dbReference type="Proteomes" id="UP000032512">
    <property type="component" value="Unassembled WGS sequence"/>
</dbReference>
<proteinExistence type="inferred from homology"/>
<evidence type="ECO:0000256" key="2">
    <source>
        <dbReference type="RuleBase" id="RU362119"/>
    </source>
</evidence>
<dbReference type="CDD" id="cd00845">
    <property type="entry name" value="MPP_UshA_N_like"/>
    <property type="match status" value="1"/>
</dbReference>
<dbReference type="GO" id="GO:0030288">
    <property type="term" value="C:outer membrane-bounded periplasmic space"/>
    <property type="evidence" value="ECO:0007669"/>
    <property type="project" value="TreeGrafter"/>
</dbReference>
<name>A0A0D6ZCN2_9BACI</name>
<accession>A0A0D6ZCN2</accession>
<dbReference type="Pfam" id="PF02872">
    <property type="entry name" value="5_nucleotid_C"/>
    <property type="match status" value="1"/>
</dbReference>
<evidence type="ECO:0000313" key="5">
    <source>
        <dbReference type="EMBL" id="KIY23287.1"/>
    </source>
</evidence>
<dbReference type="RefSeq" id="WP_044391289.1">
    <property type="nucleotide sequence ID" value="NZ_JXIQ01000020.1"/>
</dbReference>
<organism evidence="5 6">
    <name type="scientific">Mesobacillus subterraneus</name>
    <dbReference type="NCBI Taxonomy" id="285983"/>
    <lineage>
        <taxon>Bacteria</taxon>
        <taxon>Bacillati</taxon>
        <taxon>Bacillota</taxon>
        <taxon>Bacilli</taxon>
        <taxon>Bacillales</taxon>
        <taxon>Bacillaceae</taxon>
        <taxon>Mesobacillus</taxon>
    </lineage>
</organism>
<dbReference type="InterPro" id="IPR008334">
    <property type="entry name" value="5'-Nucleotdase_C"/>
</dbReference>
<dbReference type="InterPro" id="IPR004843">
    <property type="entry name" value="Calcineurin-like_PHP"/>
</dbReference>
<evidence type="ECO:0000259" key="4">
    <source>
        <dbReference type="Pfam" id="PF02872"/>
    </source>
</evidence>
<comment type="similarity">
    <text evidence="2">Belongs to the 5'-nucleotidase family.</text>
</comment>
<feature type="domain" description="5'-Nucleotidase C-terminal" evidence="4">
    <location>
        <begin position="292"/>
        <end position="420"/>
    </location>
</feature>
<comment type="caution">
    <text evidence="5">The sequence shown here is derived from an EMBL/GenBank/DDBJ whole genome shotgun (WGS) entry which is preliminary data.</text>
</comment>